<keyword evidence="3" id="KW-0249">Electron transport</keyword>
<evidence type="ECO:0000256" key="2">
    <source>
        <dbReference type="ARBA" id="ARBA00022643"/>
    </source>
</evidence>
<dbReference type="InterPro" id="IPR017938">
    <property type="entry name" value="Riboflavin_synthase-like_b-brl"/>
</dbReference>
<dbReference type="PANTHER" id="PTHR19384">
    <property type="entry name" value="NITRIC OXIDE SYNTHASE-RELATED"/>
    <property type="match status" value="1"/>
</dbReference>
<keyword evidence="9" id="KW-1185">Reference proteome</keyword>
<dbReference type="Gene3D" id="3.40.50.80">
    <property type="entry name" value="Nucleotide-binding domain of ferredoxin-NADP reductase (FNR) module"/>
    <property type="match status" value="1"/>
</dbReference>
<accession>A0A9X2I0P7</accession>
<feature type="transmembrane region" description="Helical" evidence="5">
    <location>
        <begin position="6"/>
        <end position="26"/>
    </location>
</feature>
<name>A0A9X2I0P7_9GAMM</name>
<dbReference type="PANTHER" id="PTHR19384:SF17">
    <property type="entry name" value="NADPH--CYTOCHROME P450 REDUCTASE"/>
    <property type="match status" value="1"/>
</dbReference>
<evidence type="ECO:0000256" key="1">
    <source>
        <dbReference type="ARBA" id="ARBA00022630"/>
    </source>
</evidence>
<evidence type="ECO:0000256" key="4">
    <source>
        <dbReference type="ARBA" id="ARBA00023797"/>
    </source>
</evidence>
<dbReference type="InterPro" id="IPR039261">
    <property type="entry name" value="FNR_nucleotide-bd"/>
</dbReference>
<dbReference type="GO" id="GO:0010181">
    <property type="term" value="F:FMN binding"/>
    <property type="evidence" value="ECO:0007669"/>
    <property type="project" value="InterPro"/>
</dbReference>
<comment type="caution">
    <text evidence="8">The sequence shown here is derived from an EMBL/GenBank/DDBJ whole genome shotgun (WGS) entry which is preliminary data.</text>
</comment>
<dbReference type="Proteomes" id="UP001139319">
    <property type="component" value="Unassembled WGS sequence"/>
</dbReference>
<dbReference type="SUPFAM" id="SSF63380">
    <property type="entry name" value="Riboflavin synthase domain-like"/>
    <property type="match status" value="1"/>
</dbReference>
<dbReference type="EMBL" id="JAMFTH010000001">
    <property type="protein sequence ID" value="MCP8898493.1"/>
    <property type="molecule type" value="Genomic_DNA"/>
</dbReference>
<reference evidence="8" key="1">
    <citation type="submission" date="2022-05" db="EMBL/GenBank/DDBJ databases">
        <authorList>
            <person name="Sun H.-N."/>
        </authorList>
    </citation>
    <scope>NUCLEOTIDE SEQUENCE</scope>
    <source>
        <strain evidence="8">HB14</strain>
    </source>
</reference>
<organism evidence="8 9">
    <name type="scientific">Gilvimarinus xylanilyticus</name>
    <dbReference type="NCBI Taxonomy" id="2944139"/>
    <lineage>
        <taxon>Bacteria</taxon>
        <taxon>Pseudomonadati</taxon>
        <taxon>Pseudomonadota</taxon>
        <taxon>Gammaproteobacteria</taxon>
        <taxon>Cellvibrionales</taxon>
        <taxon>Cellvibrionaceae</taxon>
        <taxon>Gilvimarinus</taxon>
    </lineage>
</organism>
<dbReference type="InterPro" id="IPR001094">
    <property type="entry name" value="Flavdoxin-like"/>
</dbReference>
<reference evidence="8" key="2">
    <citation type="submission" date="2023-01" db="EMBL/GenBank/DDBJ databases">
        <title>Gilvimarinus xylanilyticus HB14 isolated from Caulerpa lentillifera aquaculture base in Hainan, China.</title>
        <authorList>
            <person name="Zhang Y.-J."/>
        </authorList>
    </citation>
    <scope>NUCLEOTIDE SEQUENCE</scope>
    <source>
        <strain evidence="8">HB14</strain>
    </source>
</reference>
<sequence length="511" mass="56195">MSELERIALAALLALLYAAFTVFCYWRHGRKRLPGRGATGRGDCIIAYASQSGRAHALAEQTLSALHGNAELINLNQLDEEKLLTCQRLLLVASTYGDGEAPDNGAAFAARFIRSSKPLDLSHLRVSVLALGDSHYADYCRFGRQLHAWSIAAGAQELAPLIELDATNPAAEHLALQSWHRMLANLGGEFSVASAEITVMPVKQILHLTERECLNSGSPWQGLYRLALQARDSRLQFSAGDIADVYPRQDPQRCSQLLDKLALAPESVLACPEGPQTAIEWLATREWQDHSVPTAGANSDAVHHWLLSLPVIQPRQYTIACASCADRMELVVRQQYSADGHLGLASGFLTQQAPLATEVTLAIRDNSEFHTPPSEQPIILIGNGSGIAGLRAHLQHRANTGGEACWLIYGERDPATDRPFDAELNAWQVQGVIERLDRVFSRNTAQAEYVQQKLAQCGELLHQWLKRGACIYVCGSRIGMGQGVHEVLTELLSENTLTQLQAEGRYRRDVY</sequence>
<dbReference type="SUPFAM" id="SSF52218">
    <property type="entry name" value="Flavoproteins"/>
    <property type="match status" value="1"/>
</dbReference>
<evidence type="ECO:0000259" key="6">
    <source>
        <dbReference type="PROSITE" id="PS50902"/>
    </source>
</evidence>
<dbReference type="GO" id="GO:0050660">
    <property type="term" value="F:flavin adenine dinucleotide binding"/>
    <property type="evidence" value="ECO:0007669"/>
    <property type="project" value="TreeGrafter"/>
</dbReference>
<dbReference type="InterPro" id="IPR008254">
    <property type="entry name" value="Flavodoxin/NO_synth"/>
</dbReference>
<evidence type="ECO:0000313" key="8">
    <source>
        <dbReference type="EMBL" id="MCP8898493.1"/>
    </source>
</evidence>
<proteinExistence type="predicted"/>
<dbReference type="AlphaFoldDB" id="A0A9X2I0P7"/>
<evidence type="ECO:0000259" key="7">
    <source>
        <dbReference type="PROSITE" id="PS51384"/>
    </source>
</evidence>
<dbReference type="GO" id="GO:0005829">
    <property type="term" value="C:cytosol"/>
    <property type="evidence" value="ECO:0007669"/>
    <property type="project" value="TreeGrafter"/>
</dbReference>
<dbReference type="EC" id="1.6.2.4" evidence="4"/>
<evidence type="ECO:0000256" key="3">
    <source>
        <dbReference type="ARBA" id="ARBA00022982"/>
    </source>
</evidence>
<dbReference type="InterPro" id="IPR017927">
    <property type="entry name" value="FAD-bd_FR_type"/>
</dbReference>
<dbReference type="RefSeq" id="WP_253966769.1">
    <property type="nucleotide sequence ID" value="NZ_JAMFTH010000001.1"/>
</dbReference>
<dbReference type="Pfam" id="PF00175">
    <property type="entry name" value="NAD_binding_1"/>
    <property type="match status" value="1"/>
</dbReference>
<dbReference type="InterPro" id="IPR001709">
    <property type="entry name" value="Flavoprot_Pyr_Nucl_cyt_Rdtase"/>
</dbReference>
<protein>
    <recommendedName>
        <fullName evidence="4">NADPH--hemoprotein reductase</fullName>
        <ecNumber evidence="4">1.6.2.4</ecNumber>
    </recommendedName>
</protein>
<keyword evidence="5" id="KW-0812">Transmembrane</keyword>
<dbReference type="SUPFAM" id="SSF52343">
    <property type="entry name" value="Ferredoxin reductase-like, C-terminal NADP-linked domain"/>
    <property type="match status" value="1"/>
</dbReference>
<evidence type="ECO:0000256" key="5">
    <source>
        <dbReference type="SAM" id="Phobius"/>
    </source>
</evidence>
<keyword evidence="2" id="KW-0288">FMN</keyword>
<gene>
    <name evidence="8" type="ORF">M6D89_04185</name>
</gene>
<keyword evidence="5" id="KW-0472">Membrane</keyword>
<dbReference type="Pfam" id="PF00258">
    <property type="entry name" value="Flavodoxin_1"/>
    <property type="match status" value="1"/>
</dbReference>
<feature type="domain" description="FAD-binding FR-type" evidence="7">
    <location>
        <begin position="201"/>
        <end position="372"/>
    </location>
</feature>
<dbReference type="Gene3D" id="3.40.50.360">
    <property type="match status" value="1"/>
</dbReference>
<feature type="domain" description="Flavodoxin-like" evidence="6">
    <location>
        <begin position="44"/>
        <end position="184"/>
    </location>
</feature>
<keyword evidence="5" id="KW-1133">Transmembrane helix</keyword>
<dbReference type="PRINTS" id="PR00371">
    <property type="entry name" value="FPNCR"/>
</dbReference>
<dbReference type="InterPro" id="IPR001433">
    <property type="entry name" value="OxRdtase_FAD/NAD-bd"/>
</dbReference>
<dbReference type="GO" id="GO:0003958">
    <property type="term" value="F:NADPH-hemoprotein reductase activity"/>
    <property type="evidence" value="ECO:0007669"/>
    <property type="project" value="UniProtKB-EC"/>
</dbReference>
<keyword evidence="1" id="KW-0285">Flavoprotein</keyword>
<dbReference type="PROSITE" id="PS50902">
    <property type="entry name" value="FLAVODOXIN_LIKE"/>
    <property type="match status" value="1"/>
</dbReference>
<dbReference type="PRINTS" id="PR00369">
    <property type="entry name" value="FLAVODOXIN"/>
</dbReference>
<dbReference type="PROSITE" id="PS51384">
    <property type="entry name" value="FAD_FR"/>
    <property type="match status" value="1"/>
</dbReference>
<keyword evidence="3" id="KW-0813">Transport</keyword>
<dbReference type="InterPro" id="IPR029039">
    <property type="entry name" value="Flavoprotein-like_sf"/>
</dbReference>
<evidence type="ECO:0000313" key="9">
    <source>
        <dbReference type="Proteomes" id="UP001139319"/>
    </source>
</evidence>